<keyword evidence="3" id="KW-1185">Reference proteome</keyword>
<dbReference type="EMBL" id="CARXXK010000002">
    <property type="protein sequence ID" value="CAI6352526.1"/>
    <property type="molecule type" value="Genomic_DNA"/>
</dbReference>
<dbReference type="AlphaFoldDB" id="A0AAV0WA58"/>
<keyword evidence="1" id="KW-0812">Transmembrane</keyword>
<organism evidence="2 3">
    <name type="scientific">Macrosiphum euphorbiae</name>
    <name type="common">potato aphid</name>
    <dbReference type="NCBI Taxonomy" id="13131"/>
    <lineage>
        <taxon>Eukaryota</taxon>
        <taxon>Metazoa</taxon>
        <taxon>Ecdysozoa</taxon>
        <taxon>Arthropoda</taxon>
        <taxon>Hexapoda</taxon>
        <taxon>Insecta</taxon>
        <taxon>Pterygota</taxon>
        <taxon>Neoptera</taxon>
        <taxon>Paraneoptera</taxon>
        <taxon>Hemiptera</taxon>
        <taxon>Sternorrhyncha</taxon>
        <taxon>Aphidomorpha</taxon>
        <taxon>Aphidoidea</taxon>
        <taxon>Aphididae</taxon>
        <taxon>Macrosiphini</taxon>
        <taxon>Macrosiphum</taxon>
    </lineage>
</organism>
<gene>
    <name evidence="2" type="ORF">MEUPH1_LOCUS8756</name>
</gene>
<sequence length="121" mass="13599">MLNERSNLSHFNTMLKEHQLSNSYLFFNFTGVSASAFEELMIIVGPDLQRSPSRPDVLCVGEIVGATLRYLATGESMVDIMFNFRIGKSTVSTFLVPPELPLALGFFSLVYLSLIYLKVHF</sequence>
<reference evidence="2 3" key="1">
    <citation type="submission" date="2023-01" db="EMBL/GenBank/DDBJ databases">
        <authorList>
            <person name="Whitehead M."/>
        </authorList>
    </citation>
    <scope>NUCLEOTIDE SEQUENCE [LARGE SCALE GENOMIC DNA]</scope>
</reference>
<accession>A0AAV0WA58</accession>
<keyword evidence="1" id="KW-1133">Transmembrane helix</keyword>
<name>A0AAV0WA58_9HEMI</name>
<protein>
    <submittedName>
        <fullName evidence="2">Uncharacterized protein</fullName>
    </submittedName>
</protein>
<feature type="transmembrane region" description="Helical" evidence="1">
    <location>
        <begin position="24"/>
        <end position="44"/>
    </location>
</feature>
<keyword evidence="1" id="KW-0472">Membrane</keyword>
<evidence type="ECO:0000313" key="2">
    <source>
        <dbReference type="EMBL" id="CAI6352526.1"/>
    </source>
</evidence>
<evidence type="ECO:0000313" key="3">
    <source>
        <dbReference type="Proteomes" id="UP001160148"/>
    </source>
</evidence>
<proteinExistence type="predicted"/>
<evidence type="ECO:0000256" key="1">
    <source>
        <dbReference type="SAM" id="Phobius"/>
    </source>
</evidence>
<feature type="transmembrane region" description="Helical" evidence="1">
    <location>
        <begin position="100"/>
        <end position="117"/>
    </location>
</feature>
<dbReference type="Proteomes" id="UP001160148">
    <property type="component" value="Unassembled WGS sequence"/>
</dbReference>
<comment type="caution">
    <text evidence="2">The sequence shown here is derived from an EMBL/GenBank/DDBJ whole genome shotgun (WGS) entry which is preliminary data.</text>
</comment>